<sequence length="68" mass="7520">LHGCSQNFSLSDDSLGNSNKKSSILETLGQPRKKTKKKDSVPWWISEEDLDDGVVSDFKHSSILSVLS</sequence>
<accession>A0A8D0FN42</accession>
<reference evidence="2" key="1">
    <citation type="submission" date="2025-08" db="UniProtKB">
        <authorList>
            <consortium name="Ensembl"/>
        </authorList>
    </citation>
    <scope>IDENTIFICATION</scope>
</reference>
<protein>
    <submittedName>
        <fullName evidence="2">Centrosomal protein 162</fullName>
    </submittedName>
</protein>
<name>A0A8D0FN42_STROC</name>
<dbReference type="Proteomes" id="UP000694551">
    <property type="component" value="Unplaced"/>
</dbReference>
<reference evidence="2" key="2">
    <citation type="submission" date="2025-09" db="UniProtKB">
        <authorList>
            <consortium name="Ensembl"/>
        </authorList>
    </citation>
    <scope>IDENTIFICATION</scope>
</reference>
<evidence type="ECO:0000313" key="3">
    <source>
        <dbReference type="Proteomes" id="UP000694551"/>
    </source>
</evidence>
<keyword evidence="3" id="KW-1185">Reference proteome</keyword>
<dbReference type="AlphaFoldDB" id="A0A8D0FN42"/>
<organism evidence="2 3">
    <name type="scientific">Strix occidentalis caurina</name>
    <name type="common">northern spotted owl</name>
    <dbReference type="NCBI Taxonomy" id="311401"/>
    <lineage>
        <taxon>Eukaryota</taxon>
        <taxon>Metazoa</taxon>
        <taxon>Chordata</taxon>
        <taxon>Craniata</taxon>
        <taxon>Vertebrata</taxon>
        <taxon>Euteleostomi</taxon>
        <taxon>Archelosauria</taxon>
        <taxon>Archosauria</taxon>
        <taxon>Dinosauria</taxon>
        <taxon>Saurischia</taxon>
        <taxon>Theropoda</taxon>
        <taxon>Coelurosauria</taxon>
        <taxon>Aves</taxon>
        <taxon>Neognathae</taxon>
        <taxon>Neoaves</taxon>
        <taxon>Telluraves</taxon>
        <taxon>Strigiformes</taxon>
        <taxon>Strigidae</taxon>
        <taxon>Strix</taxon>
    </lineage>
</organism>
<feature type="region of interest" description="Disordered" evidence="1">
    <location>
        <begin position="1"/>
        <end position="36"/>
    </location>
</feature>
<proteinExistence type="predicted"/>
<feature type="compositionally biased region" description="Polar residues" evidence="1">
    <location>
        <begin position="1"/>
        <end position="25"/>
    </location>
</feature>
<evidence type="ECO:0000313" key="2">
    <source>
        <dbReference type="Ensembl" id="ENSSOCP00000016563.1"/>
    </source>
</evidence>
<dbReference type="Ensembl" id="ENSSOCT00000016989.1">
    <property type="protein sequence ID" value="ENSSOCP00000016563.1"/>
    <property type="gene ID" value="ENSSOCG00000012370.1"/>
</dbReference>
<evidence type="ECO:0000256" key="1">
    <source>
        <dbReference type="SAM" id="MobiDB-lite"/>
    </source>
</evidence>